<dbReference type="AlphaFoldDB" id="A0A6A1TPY6"/>
<evidence type="ECO:0000259" key="1">
    <source>
        <dbReference type="Pfam" id="PF01549"/>
    </source>
</evidence>
<name>A0A6A1TPY6_NEOGA</name>
<gene>
    <name evidence="2" type="ORF">F4V91_08755</name>
</gene>
<protein>
    <recommendedName>
        <fullName evidence="1">ShKT domain-containing protein</fullName>
    </recommendedName>
</protein>
<sequence>MFWFDYDERENCDREKPIGHCSRSFHPGPRSDLCPRACLRR</sequence>
<dbReference type="Proteomes" id="UP000386575">
    <property type="component" value="Unassembled WGS sequence"/>
</dbReference>
<dbReference type="EMBL" id="VZUL01000002">
    <property type="protein sequence ID" value="KAB1086508.1"/>
    <property type="molecule type" value="Genomic_DNA"/>
</dbReference>
<comment type="caution">
    <text evidence="2">The sequence shown here is derived from an EMBL/GenBank/DDBJ whole genome shotgun (WGS) entry which is preliminary data.</text>
</comment>
<proteinExistence type="predicted"/>
<feature type="domain" description="ShKT" evidence="1">
    <location>
        <begin position="7"/>
        <end position="38"/>
    </location>
</feature>
<dbReference type="InterPro" id="IPR003582">
    <property type="entry name" value="ShKT_dom"/>
</dbReference>
<reference evidence="2 3" key="1">
    <citation type="submission" date="2019-09" db="EMBL/GenBank/DDBJ databases">
        <title>Genome sequencing of Ng87 strain.</title>
        <authorList>
            <person name="Karasev E.S."/>
            <person name="Andronov E."/>
        </authorList>
    </citation>
    <scope>NUCLEOTIDE SEQUENCE [LARGE SCALE GENOMIC DNA]</scope>
    <source>
        <strain evidence="2 3">Ng87</strain>
    </source>
</reference>
<evidence type="ECO:0000313" key="3">
    <source>
        <dbReference type="Proteomes" id="UP000386575"/>
    </source>
</evidence>
<organism evidence="2 3">
    <name type="scientific">Neorhizobium galegae</name>
    <name type="common">Rhizobium galegae</name>
    <dbReference type="NCBI Taxonomy" id="399"/>
    <lineage>
        <taxon>Bacteria</taxon>
        <taxon>Pseudomonadati</taxon>
        <taxon>Pseudomonadota</taxon>
        <taxon>Alphaproteobacteria</taxon>
        <taxon>Hyphomicrobiales</taxon>
        <taxon>Rhizobiaceae</taxon>
        <taxon>Rhizobium/Agrobacterium group</taxon>
        <taxon>Neorhizobium</taxon>
    </lineage>
</organism>
<evidence type="ECO:0000313" key="2">
    <source>
        <dbReference type="EMBL" id="KAB1086508.1"/>
    </source>
</evidence>
<accession>A0A6A1TPY6</accession>
<dbReference type="Pfam" id="PF01549">
    <property type="entry name" value="ShK"/>
    <property type="match status" value="1"/>
</dbReference>